<accession>A0A7J7QSV4</accession>
<keyword evidence="2" id="KW-1185">Reference proteome</keyword>
<dbReference type="EMBL" id="JACAGB010000187">
    <property type="protein sequence ID" value="KAF6266857.1"/>
    <property type="molecule type" value="Genomic_DNA"/>
</dbReference>
<organism evidence="1 2">
    <name type="scientific">Pipistrellus kuhlii</name>
    <name type="common">Kuhl's pipistrelle</name>
    <dbReference type="NCBI Taxonomy" id="59472"/>
    <lineage>
        <taxon>Eukaryota</taxon>
        <taxon>Metazoa</taxon>
        <taxon>Chordata</taxon>
        <taxon>Craniata</taxon>
        <taxon>Vertebrata</taxon>
        <taxon>Euteleostomi</taxon>
        <taxon>Mammalia</taxon>
        <taxon>Eutheria</taxon>
        <taxon>Laurasiatheria</taxon>
        <taxon>Chiroptera</taxon>
        <taxon>Yangochiroptera</taxon>
        <taxon>Vespertilionidae</taxon>
        <taxon>Pipistrellus</taxon>
    </lineage>
</organism>
<gene>
    <name evidence="1" type="ORF">mPipKuh1_008750</name>
</gene>
<sequence>MFLPSDFLLPRLLPLLAPGPGALHPTTAPCGRVTERVPPSCGIGGELRETPTNLPWHPQPAPLACFGECQCRGTRGSPVNVTPGALAEAFWHHRLAESENLRLGCWRGQGRRPGAKEMHSVVLCLEPCARPVLGSKHVKENKRACPPIAQRVSAPTDCTSST</sequence>
<dbReference type="AlphaFoldDB" id="A0A7J7QSV4"/>
<name>A0A7J7QSV4_PIPKU</name>
<dbReference type="Proteomes" id="UP000558488">
    <property type="component" value="Unassembled WGS sequence"/>
</dbReference>
<evidence type="ECO:0000313" key="1">
    <source>
        <dbReference type="EMBL" id="KAF6266857.1"/>
    </source>
</evidence>
<evidence type="ECO:0000313" key="2">
    <source>
        <dbReference type="Proteomes" id="UP000558488"/>
    </source>
</evidence>
<comment type="caution">
    <text evidence="1">The sequence shown here is derived from an EMBL/GenBank/DDBJ whole genome shotgun (WGS) entry which is preliminary data.</text>
</comment>
<proteinExistence type="predicted"/>
<protein>
    <submittedName>
        <fullName evidence="1">Uncharacterized protein</fullName>
    </submittedName>
</protein>
<reference evidence="1 2" key="1">
    <citation type="journal article" date="2020" name="Nature">
        <title>Six reference-quality genomes reveal evolution of bat adaptations.</title>
        <authorList>
            <person name="Jebb D."/>
            <person name="Huang Z."/>
            <person name="Pippel M."/>
            <person name="Hughes G.M."/>
            <person name="Lavrichenko K."/>
            <person name="Devanna P."/>
            <person name="Winkler S."/>
            <person name="Jermiin L.S."/>
            <person name="Skirmuntt E.C."/>
            <person name="Katzourakis A."/>
            <person name="Burkitt-Gray L."/>
            <person name="Ray D.A."/>
            <person name="Sullivan K.A.M."/>
            <person name="Roscito J.G."/>
            <person name="Kirilenko B.M."/>
            <person name="Davalos L.M."/>
            <person name="Corthals A.P."/>
            <person name="Power M.L."/>
            <person name="Jones G."/>
            <person name="Ransome R.D."/>
            <person name="Dechmann D.K.N."/>
            <person name="Locatelli A.G."/>
            <person name="Puechmaille S.J."/>
            <person name="Fedrigo O."/>
            <person name="Jarvis E.D."/>
            <person name="Hiller M."/>
            <person name="Vernes S.C."/>
            <person name="Myers E.W."/>
            <person name="Teeling E.C."/>
        </authorList>
    </citation>
    <scope>NUCLEOTIDE SEQUENCE [LARGE SCALE GENOMIC DNA]</scope>
    <source>
        <strain evidence="1">MPipKuh1</strain>
        <tissue evidence="1">Flight muscle</tissue>
    </source>
</reference>